<evidence type="ECO:0000313" key="12">
    <source>
        <dbReference type="Proteomes" id="UP000249739"/>
    </source>
</evidence>
<protein>
    <recommendedName>
        <fullName evidence="3 9">3-deoxy-D-manno-octulosonic acid transferase</fullName>
        <shortName evidence="9">Kdo transferase</shortName>
        <ecNumber evidence="2 9">2.4.99.12</ecNumber>
    </recommendedName>
    <alternativeName>
        <fullName evidence="5 9">Lipid IV(A) 3-deoxy-D-manno-octulosonic acid transferase</fullName>
    </alternativeName>
</protein>
<feature type="site" description="Transition state stabilizer" evidence="8">
    <location>
        <position position="208"/>
    </location>
</feature>
<keyword evidence="9" id="KW-1003">Cell membrane</keyword>
<gene>
    <name evidence="11" type="ORF">DI586_06890</name>
</gene>
<dbReference type="AlphaFoldDB" id="A0A2W5HBH6"/>
<evidence type="ECO:0000256" key="4">
    <source>
        <dbReference type="ARBA" id="ARBA00022679"/>
    </source>
</evidence>
<dbReference type="Proteomes" id="UP000249739">
    <property type="component" value="Unassembled WGS sequence"/>
</dbReference>
<organism evidence="11 12">
    <name type="scientific">Micavibrio aeruginosavorus</name>
    <dbReference type="NCBI Taxonomy" id="349221"/>
    <lineage>
        <taxon>Bacteria</taxon>
        <taxon>Pseudomonadati</taxon>
        <taxon>Bdellovibrionota</taxon>
        <taxon>Bdellovibrionia</taxon>
        <taxon>Bdellovibrionales</taxon>
        <taxon>Pseudobdellovibrionaceae</taxon>
        <taxon>Micavibrio</taxon>
    </lineage>
</organism>
<keyword evidence="9" id="KW-0472">Membrane</keyword>
<evidence type="ECO:0000313" key="11">
    <source>
        <dbReference type="EMBL" id="PZP55446.1"/>
    </source>
</evidence>
<accession>A0A2W5HBH6</accession>
<dbReference type="EMBL" id="QFOT01000069">
    <property type="protein sequence ID" value="PZP55446.1"/>
    <property type="molecule type" value="Genomic_DNA"/>
</dbReference>
<comment type="pathway">
    <text evidence="1 9">Bacterial outer membrane biogenesis; LPS core biosynthesis.</text>
</comment>
<comment type="caution">
    <text evidence="11">The sequence shown here is derived from an EMBL/GenBank/DDBJ whole genome shotgun (WGS) entry which is preliminary data.</text>
</comment>
<sequence length="434" mass="48068">MDAFWIYKKTMVLGTPVLKTLLSRRVKKGKEDPDRLGERKGIASLPRPSGPLIWMHVASVGEAQSIMSLIHLMLDQNKQLHVLVTSVTKTSAEILSRQLPDRAIHQYAPVDHPDWVRSFLDHWHPNLALWAESELWPAMLTFLKKRHIPSALINAHMSPKSFRNWKRAPDFARSLLSSFLVILAQSKQDAEYYAEFAPHNVVVTENIKYAARPLAVDETHLGALKSAVANRPVWLYASSHDGEEDLACAVHNELKLHFPNLLTIIAPRHPDRREAILKVIEENELNAILRGPDKNLPSTADQVYIVDTMGELGLLYKTAPLAVIGRSFSNDGGGGHNPVEPALLGCAALHGPNIQNSQELYDGMDAAGAALLVREKKELASVIKKLLSNPDDLAALQKAGYDFATAKANVLDKVLYELEPVFLEAHLPTPKAAS</sequence>
<feature type="site" description="Transition state stabilizer" evidence="8">
    <location>
        <position position="132"/>
    </location>
</feature>
<evidence type="ECO:0000256" key="7">
    <source>
        <dbReference type="PIRSR" id="PIRSR639901-1"/>
    </source>
</evidence>
<dbReference type="InterPro" id="IPR038107">
    <property type="entry name" value="Glycos_transf_N_sf"/>
</dbReference>
<comment type="catalytic activity">
    <reaction evidence="6 9">
        <text>lipid IVA (E. coli) + CMP-3-deoxy-beta-D-manno-octulosonate = alpha-Kdo-(2-&gt;6)-lipid IVA (E. coli) + CMP + H(+)</text>
        <dbReference type="Rhea" id="RHEA:28066"/>
        <dbReference type="ChEBI" id="CHEBI:15378"/>
        <dbReference type="ChEBI" id="CHEBI:58603"/>
        <dbReference type="ChEBI" id="CHEBI:60364"/>
        <dbReference type="ChEBI" id="CHEBI:60377"/>
        <dbReference type="ChEBI" id="CHEBI:85987"/>
        <dbReference type="EC" id="2.4.99.12"/>
    </reaction>
</comment>
<dbReference type="InterPro" id="IPR007507">
    <property type="entry name" value="Glycos_transf_N"/>
</dbReference>
<dbReference type="SUPFAM" id="SSF53756">
    <property type="entry name" value="UDP-Glycosyltransferase/glycogen phosphorylase"/>
    <property type="match status" value="1"/>
</dbReference>
<dbReference type="Gene3D" id="3.40.50.11720">
    <property type="entry name" value="3-Deoxy-D-manno-octulosonic-acid transferase, N-terminal domain"/>
    <property type="match status" value="1"/>
</dbReference>
<keyword evidence="4 9" id="KW-0808">Transferase</keyword>
<dbReference type="EC" id="2.4.99.12" evidence="2 9"/>
<evidence type="ECO:0000256" key="3">
    <source>
        <dbReference type="ARBA" id="ARBA00019077"/>
    </source>
</evidence>
<dbReference type="GO" id="GO:0005886">
    <property type="term" value="C:plasma membrane"/>
    <property type="evidence" value="ECO:0007669"/>
    <property type="project" value="UniProtKB-SubCell"/>
</dbReference>
<evidence type="ECO:0000256" key="5">
    <source>
        <dbReference type="ARBA" id="ARBA00031445"/>
    </source>
</evidence>
<evidence type="ECO:0000259" key="10">
    <source>
        <dbReference type="Pfam" id="PF04413"/>
    </source>
</evidence>
<evidence type="ECO:0000256" key="1">
    <source>
        <dbReference type="ARBA" id="ARBA00004713"/>
    </source>
</evidence>
<evidence type="ECO:0000256" key="6">
    <source>
        <dbReference type="ARBA" id="ARBA00049183"/>
    </source>
</evidence>
<evidence type="ECO:0000256" key="2">
    <source>
        <dbReference type="ARBA" id="ARBA00012621"/>
    </source>
</evidence>
<feature type="domain" description="3-deoxy-D-manno-octulosonic-acid transferase N-terminal" evidence="10">
    <location>
        <begin position="35"/>
        <end position="210"/>
    </location>
</feature>
<feature type="active site" description="Proton acceptor" evidence="7">
    <location>
        <position position="62"/>
    </location>
</feature>
<dbReference type="GO" id="GO:0009244">
    <property type="term" value="P:lipopolysaccharide core region biosynthetic process"/>
    <property type="evidence" value="ECO:0007669"/>
    <property type="project" value="UniProtKB-UniRule"/>
</dbReference>
<dbReference type="PANTHER" id="PTHR42755">
    <property type="entry name" value="3-DEOXY-MANNO-OCTULOSONATE CYTIDYLYLTRANSFERASE"/>
    <property type="match status" value="1"/>
</dbReference>
<dbReference type="GO" id="GO:0043842">
    <property type="term" value="F:Kdo transferase activity"/>
    <property type="evidence" value="ECO:0007669"/>
    <property type="project" value="UniProtKB-EC"/>
</dbReference>
<dbReference type="Gene3D" id="3.40.50.2000">
    <property type="entry name" value="Glycogen Phosphorylase B"/>
    <property type="match status" value="1"/>
</dbReference>
<dbReference type="InterPro" id="IPR039901">
    <property type="entry name" value="Kdotransferase"/>
</dbReference>
<reference evidence="11 12" key="1">
    <citation type="submission" date="2017-08" db="EMBL/GenBank/DDBJ databases">
        <title>Infants hospitalized years apart are colonized by the same room-sourced microbial strains.</title>
        <authorList>
            <person name="Brooks B."/>
            <person name="Olm M.R."/>
            <person name="Firek B.A."/>
            <person name="Baker R."/>
            <person name="Thomas B.C."/>
            <person name="Morowitz M.J."/>
            <person name="Banfield J.F."/>
        </authorList>
    </citation>
    <scope>NUCLEOTIDE SEQUENCE [LARGE SCALE GENOMIC DNA]</scope>
    <source>
        <strain evidence="11">S2_006_000_R2_64</strain>
    </source>
</reference>
<evidence type="ECO:0000256" key="8">
    <source>
        <dbReference type="PIRSR" id="PIRSR639901-2"/>
    </source>
</evidence>
<name>A0A2W5HBH6_9BACT</name>
<evidence type="ECO:0000256" key="9">
    <source>
        <dbReference type="RuleBase" id="RU365103"/>
    </source>
</evidence>
<comment type="subcellular location">
    <subcellularLocation>
        <location evidence="9">Cell membrane</location>
    </subcellularLocation>
</comment>
<dbReference type="Pfam" id="PF04413">
    <property type="entry name" value="Glycos_transf_N"/>
    <property type="match status" value="1"/>
</dbReference>
<dbReference type="GO" id="GO:0009245">
    <property type="term" value="P:lipid A biosynthetic process"/>
    <property type="evidence" value="ECO:0007669"/>
    <property type="project" value="TreeGrafter"/>
</dbReference>
<proteinExistence type="inferred from homology"/>
<comment type="similarity">
    <text evidence="9">Belongs to the glycosyltransferase group 1 family.</text>
</comment>
<keyword evidence="9" id="KW-0448">Lipopolysaccharide biosynthesis</keyword>
<dbReference type="UniPathway" id="UPA00958"/>
<dbReference type="PANTHER" id="PTHR42755:SF1">
    <property type="entry name" value="3-DEOXY-D-MANNO-OCTULOSONIC ACID TRANSFERASE, MITOCHONDRIAL-RELATED"/>
    <property type="match status" value="1"/>
</dbReference>
<comment type="function">
    <text evidence="9">Involved in lipopolysaccharide (LPS) biosynthesis. Catalyzes the transfer of 3-deoxy-D-manno-octulosonate (Kdo) residue(s) from CMP-Kdo to lipid IV(A), the tetraacyldisaccharide-1,4'-bisphosphate precursor of lipid A.</text>
</comment>